<evidence type="ECO:0000259" key="15">
    <source>
        <dbReference type="PROSITE" id="PS50249"/>
    </source>
</evidence>
<dbReference type="CDD" id="cd08062">
    <property type="entry name" value="MPN_RPN7_8"/>
    <property type="match status" value="1"/>
</dbReference>
<evidence type="ECO:0000313" key="16">
    <source>
        <dbReference type="EMBL" id="EGG18897.1"/>
    </source>
</evidence>
<keyword evidence="11" id="KW-0520">NAD</keyword>
<dbReference type="PANTHER" id="PTHR43557">
    <property type="entry name" value="APOPTOSIS-INDUCING FACTOR 1"/>
    <property type="match status" value="1"/>
</dbReference>
<accession>F4PZY3</accession>
<gene>
    <name evidence="16" type="primary">psmD7</name>
    <name evidence="16" type="ORF">DFA_02636</name>
</gene>
<evidence type="ECO:0000256" key="7">
    <source>
        <dbReference type="ARBA" id="ARBA00022827"/>
    </source>
</evidence>
<sequence length="894" mass="99067">MSTFPNSTVVHPTVLLSVVDHYNRVAKDTNKRVVGALLGANNGKGVIDISNCYGVPFEEDDSNPNIWFLDHNFHENMFAMFKKINARENVVGWYSTGPKIRPADQDINELFRRYTPNPVLVIIDVQPKELGIPTKSYVTVEEINKETSESTMKFQHIPSSIDAVEAEEICIEHLLRDVKDSSISSLTNQLIDKKISLKHLINNLQEMTTYLDYVVQEKLPLNQQIIGFIQDIINLSPNLNVNELAKAFSVEMNDTVSVIYISSMIRSIIALHNLILNKISNRDAEKKADILSSLPATPTTAPAAATDKDTKENKEKDTKPVSKMFGSVLRRNTFKVVQSTTNNIKSSTSLCNTIKQQQQRSYYQSSSSSSSSSSKSNNSFKWLLGATTLATSVLIGGTTLLDQQQAATPVEAVQVTPDQQSTDSKEDEKTTTTTPNTAAPVKPKTSDDPFDGVEKFKYIIIGGGTAAYHAVDKILENDKGANVLIITKEGAVPYQRPPLSKNLWHASEQDVAKLEFADWSGKKESIFFEPESVYGNDVLQVITKKKVVDLHVEGKVVLLNDGTLVSFEKLLIATGGEPRKINFSAKDDPNVTTYRTVEDFKQLYNRVHSDEVKHVTIIGGGFLGSELTCSINDSLKTAKKDIQVAQIFPEKGVLPLVLPQYLSDYATEEVRKSGVDIKPGKSVKDVTKNTETGKLQVKLDDGSVVDTDHVIVAVGLIPNADIAKSTQLEVDTKNGGYLVNAELMARSNIYVAGDVASFYDFSLGTRRRIEHHDHARATGELAGKNMTGAAEPYTYQPFFWSDLTNHIGFEATGNTDASLRTFSVWDKQAEDAKDQDKYSKGNIYYINDKDRVVGVLTFRHYGKMDKARELIQSAKTITDLNDLQHAISLEDAHH</sequence>
<dbReference type="PRINTS" id="PR00368">
    <property type="entry name" value="FADPNR"/>
</dbReference>
<dbReference type="InterPro" id="IPR000555">
    <property type="entry name" value="JAMM/MPN+_dom"/>
</dbReference>
<feature type="region of interest" description="Disordered" evidence="14">
    <location>
        <begin position="298"/>
        <end position="322"/>
    </location>
</feature>
<dbReference type="GeneID" id="14871012"/>
<reference evidence="17" key="1">
    <citation type="journal article" date="2011" name="Genome Res.">
        <title>Phylogeny-wide analysis of social amoeba genomes highlights ancient origins for complex intercellular communication.</title>
        <authorList>
            <person name="Heidel A.J."/>
            <person name="Lawal H.M."/>
            <person name="Felder M."/>
            <person name="Schilde C."/>
            <person name="Helps N.R."/>
            <person name="Tunggal B."/>
            <person name="Rivero F."/>
            <person name="John U."/>
            <person name="Schleicher M."/>
            <person name="Eichinger L."/>
            <person name="Platzer M."/>
            <person name="Noegel A.A."/>
            <person name="Schaap P."/>
            <person name="Gloeckner G."/>
        </authorList>
    </citation>
    <scope>NUCLEOTIDE SEQUENCE [LARGE SCALE GENOMIC DNA]</scope>
    <source>
        <strain evidence="17">SH3</strain>
    </source>
</reference>
<dbReference type="SMART" id="SM00232">
    <property type="entry name" value="JAB_MPN"/>
    <property type="match status" value="1"/>
</dbReference>
<comment type="catalytic activity">
    <reaction evidence="13">
        <text>A + NADH + H(+) = AH2 + NAD(+)</text>
        <dbReference type="Rhea" id="RHEA:11356"/>
        <dbReference type="ChEBI" id="CHEBI:13193"/>
        <dbReference type="ChEBI" id="CHEBI:15378"/>
        <dbReference type="ChEBI" id="CHEBI:17499"/>
        <dbReference type="ChEBI" id="CHEBI:57540"/>
        <dbReference type="ChEBI" id="CHEBI:57945"/>
    </reaction>
</comment>
<dbReference type="InterPro" id="IPR036188">
    <property type="entry name" value="FAD/NAD-bd_sf"/>
</dbReference>
<evidence type="ECO:0000256" key="11">
    <source>
        <dbReference type="ARBA" id="ARBA00023027"/>
    </source>
</evidence>
<dbReference type="KEGG" id="dfa:DFA_02636"/>
<evidence type="ECO:0000256" key="2">
    <source>
        <dbReference type="ARBA" id="ARBA00004173"/>
    </source>
</evidence>
<keyword evidence="6" id="KW-0053">Apoptosis</keyword>
<proteinExistence type="inferred from homology"/>
<dbReference type="GO" id="GO:0033108">
    <property type="term" value="P:mitochondrial respiratory chain complex assembly"/>
    <property type="evidence" value="ECO:0007669"/>
    <property type="project" value="TreeGrafter"/>
</dbReference>
<feature type="compositionally biased region" description="Basic and acidic residues" evidence="14">
    <location>
        <begin position="306"/>
        <end position="320"/>
    </location>
</feature>
<dbReference type="GO" id="GO:0046983">
    <property type="term" value="F:protein dimerization activity"/>
    <property type="evidence" value="ECO:0007669"/>
    <property type="project" value="InterPro"/>
</dbReference>
<dbReference type="SUPFAM" id="SSF55424">
    <property type="entry name" value="FAD/NAD-linked reductases, dimerisation (C-terminal) domain"/>
    <property type="match status" value="1"/>
</dbReference>
<dbReference type="Pfam" id="PF13012">
    <property type="entry name" value="MitMem_reg"/>
    <property type="match status" value="1"/>
</dbReference>
<dbReference type="Proteomes" id="UP000007797">
    <property type="component" value="Unassembled WGS sequence"/>
</dbReference>
<keyword evidence="9" id="KW-0809">Transit peptide</keyword>
<dbReference type="RefSeq" id="XP_004357359.1">
    <property type="nucleotide sequence ID" value="XM_004357303.1"/>
</dbReference>
<evidence type="ECO:0000256" key="8">
    <source>
        <dbReference type="ARBA" id="ARBA00022942"/>
    </source>
</evidence>
<dbReference type="PANTHER" id="PTHR43557:SF4">
    <property type="entry name" value="APOPTOSIS-INDUCING FACTOR 1, MITOCHONDRIAL"/>
    <property type="match status" value="1"/>
</dbReference>
<dbReference type="Pfam" id="PF07992">
    <property type="entry name" value="Pyr_redox_2"/>
    <property type="match status" value="1"/>
</dbReference>
<dbReference type="AlphaFoldDB" id="F4PZY3"/>
<dbReference type="InterPro" id="IPR037518">
    <property type="entry name" value="MPN"/>
</dbReference>
<dbReference type="SUPFAM" id="SSF51905">
    <property type="entry name" value="FAD/NAD(P)-binding domain"/>
    <property type="match status" value="1"/>
</dbReference>
<dbReference type="GO" id="GO:0071949">
    <property type="term" value="F:FAD binding"/>
    <property type="evidence" value="ECO:0007669"/>
    <property type="project" value="TreeGrafter"/>
</dbReference>
<dbReference type="InterPro" id="IPR050446">
    <property type="entry name" value="FAD-oxidoreductase/Apoptosis"/>
</dbReference>
<dbReference type="EMBL" id="GL883017">
    <property type="protein sequence ID" value="EGG18897.1"/>
    <property type="molecule type" value="Genomic_DNA"/>
</dbReference>
<dbReference type="Pfam" id="PF01398">
    <property type="entry name" value="JAB"/>
    <property type="match status" value="1"/>
</dbReference>
<evidence type="ECO:0000256" key="9">
    <source>
        <dbReference type="ARBA" id="ARBA00022946"/>
    </source>
</evidence>
<comment type="cofactor">
    <cofactor evidence="1">
        <name>FAD</name>
        <dbReference type="ChEBI" id="CHEBI:57692"/>
    </cofactor>
</comment>
<dbReference type="InterPro" id="IPR016156">
    <property type="entry name" value="FAD/NAD-linked_Rdtase_dimer_sf"/>
</dbReference>
<dbReference type="Gene3D" id="3.40.140.10">
    <property type="entry name" value="Cytidine Deaminase, domain 2"/>
    <property type="match status" value="1"/>
</dbReference>
<evidence type="ECO:0000256" key="3">
    <source>
        <dbReference type="ARBA" id="ARBA00006442"/>
    </source>
</evidence>
<name>F4PZY3_CACFS</name>
<dbReference type="STRING" id="1054147.F4PZY3"/>
<dbReference type="InterPro" id="IPR023753">
    <property type="entry name" value="FAD/NAD-binding_dom"/>
</dbReference>
<evidence type="ECO:0000256" key="14">
    <source>
        <dbReference type="SAM" id="MobiDB-lite"/>
    </source>
</evidence>
<dbReference type="GO" id="GO:0005838">
    <property type="term" value="C:proteasome regulatory particle"/>
    <property type="evidence" value="ECO:0007669"/>
    <property type="project" value="InterPro"/>
</dbReference>
<dbReference type="InterPro" id="IPR033858">
    <property type="entry name" value="MPN_RPN7_8"/>
</dbReference>
<dbReference type="PRINTS" id="PR00411">
    <property type="entry name" value="PNDRDTASEI"/>
</dbReference>
<evidence type="ECO:0000256" key="4">
    <source>
        <dbReference type="ARBA" id="ARBA00008568"/>
    </source>
</evidence>
<keyword evidence="10" id="KW-0560">Oxidoreductase</keyword>
<dbReference type="GO" id="GO:0016174">
    <property type="term" value="F:NAD(P)H oxidase H2O2-forming activity"/>
    <property type="evidence" value="ECO:0007669"/>
    <property type="project" value="TreeGrafter"/>
</dbReference>
<comment type="similarity">
    <text evidence="4">Belongs to the peptidase M67A family.</text>
</comment>
<evidence type="ECO:0000313" key="17">
    <source>
        <dbReference type="Proteomes" id="UP000007797"/>
    </source>
</evidence>
<evidence type="ECO:0000256" key="5">
    <source>
        <dbReference type="ARBA" id="ARBA00022630"/>
    </source>
</evidence>
<evidence type="ECO:0000256" key="1">
    <source>
        <dbReference type="ARBA" id="ARBA00001974"/>
    </source>
</evidence>
<dbReference type="Gene3D" id="3.30.390.30">
    <property type="match status" value="1"/>
</dbReference>
<dbReference type="SMART" id="SM01353">
    <property type="entry name" value="AIF_C"/>
    <property type="match status" value="1"/>
</dbReference>
<dbReference type="FunFam" id="3.40.140.10:FF:000013">
    <property type="entry name" value="26S proteasome non-ATPase regulatory subunit 7"/>
    <property type="match status" value="1"/>
</dbReference>
<evidence type="ECO:0000256" key="6">
    <source>
        <dbReference type="ARBA" id="ARBA00022703"/>
    </source>
</evidence>
<comment type="subcellular location">
    <subcellularLocation>
        <location evidence="2">Mitochondrion</location>
    </subcellularLocation>
</comment>
<dbReference type="GO" id="GO:0008237">
    <property type="term" value="F:metallopeptidase activity"/>
    <property type="evidence" value="ECO:0007669"/>
    <property type="project" value="InterPro"/>
</dbReference>
<evidence type="ECO:0000256" key="13">
    <source>
        <dbReference type="ARBA" id="ARBA00047786"/>
    </source>
</evidence>
<dbReference type="InterPro" id="IPR024969">
    <property type="entry name" value="EIF3F/CSN6-like_C"/>
</dbReference>
<keyword evidence="5" id="KW-0285">Flavoprotein</keyword>
<dbReference type="Gene3D" id="3.50.50.60">
    <property type="entry name" value="FAD/NAD(P)-binding domain"/>
    <property type="match status" value="2"/>
</dbReference>
<dbReference type="GO" id="GO:0012501">
    <property type="term" value="P:programmed cell death"/>
    <property type="evidence" value="ECO:0007669"/>
    <property type="project" value="TreeGrafter"/>
</dbReference>
<dbReference type="Pfam" id="PF14721">
    <property type="entry name" value="AIF_C"/>
    <property type="match status" value="1"/>
</dbReference>
<feature type="domain" description="MPN" evidence="15">
    <location>
        <begin position="8"/>
        <end position="143"/>
    </location>
</feature>
<keyword evidence="17" id="KW-1185">Reference proteome</keyword>
<protein>
    <submittedName>
        <fullName evidence="16">26S proteasome non-ATPase regulatory subunit 7</fullName>
    </submittedName>
</protein>
<keyword evidence="8 16" id="KW-0647">Proteasome</keyword>
<dbReference type="OrthoDB" id="10256771at2759"/>
<feature type="region of interest" description="Disordered" evidence="14">
    <location>
        <begin position="411"/>
        <end position="448"/>
    </location>
</feature>
<comment type="similarity">
    <text evidence="3">Belongs to the FAD-dependent oxidoreductase family.</text>
</comment>
<keyword evidence="7" id="KW-0274">FAD</keyword>
<evidence type="ECO:0000256" key="10">
    <source>
        <dbReference type="ARBA" id="ARBA00023002"/>
    </source>
</evidence>
<keyword evidence="12" id="KW-0496">Mitochondrion</keyword>
<organism evidence="16 17">
    <name type="scientific">Cavenderia fasciculata</name>
    <name type="common">Slime mold</name>
    <name type="synonym">Dictyostelium fasciculatum</name>
    <dbReference type="NCBI Taxonomy" id="261658"/>
    <lineage>
        <taxon>Eukaryota</taxon>
        <taxon>Amoebozoa</taxon>
        <taxon>Evosea</taxon>
        <taxon>Eumycetozoa</taxon>
        <taxon>Dictyostelia</taxon>
        <taxon>Acytosteliales</taxon>
        <taxon>Cavenderiaceae</taxon>
        <taxon>Cavenderia</taxon>
    </lineage>
</organism>
<dbReference type="PROSITE" id="PS50249">
    <property type="entry name" value="MPN"/>
    <property type="match status" value="1"/>
</dbReference>
<dbReference type="GO" id="GO:0005739">
    <property type="term" value="C:mitochondrion"/>
    <property type="evidence" value="ECO:0007669"/>
    <property type="project" value="UniProtKB-SubCell"/>
</dbReference>
<dbReference type="GO" id="GO:0048731">
    <property type="term" value="P:system development"/>
    <property type="evidence" value="ECO:0007669"/>
    <property type="project" value="UniProtKB-ARBA"/>
</dbReference>
<evidence type="ECO:0000256" key="12">
    <source>
        <dbReference type="ARBA" id="ARBA00023128"/>
    </source>
</evidence>
<dbReference type="InterPro" id="IPR029324">
    <property type="entry name" value="AIF_C"/>
</dbReference>